<dbReference type="Proteomes" id="UP001528912">
    <property type="component" value="Unassembled WGS sequence"/>
</dbReference>
<evidence type="ECO:0000256" key="1">
    <source>
        <dbReference type="PIRNR" id="PIRNR006221"/>
    </source>
</evidence>
<name>A0ABT6CB57_9MICO</name>
<sequence>MPRPEASAFVKTSMTAPDGYFAWEATGLRWLAAVTDGARVAPVLGVEPNRLLLERVSHAAPSRTAAEAFGRDLARTHAAGAPAYGVGPDGWEGHGWLGPATDLLPLLLGSYDRWGEMYAELRLLPIATEGERRGALTGEDVRDVERLAQRLRDDDGDLDTGEPPARLHGDLWSGNLLWSPDGVVLVDPAAHAGHRETDLAMLQMFGSPQLATVLAAYDEAAPLADGWRSRVALHQTYPLLLHAAVFGGTYVGQAMDAVRRYL</sequence>
<reference evidence="2 3" key="1">
    <citation type="submission" date="2023-03" db="EMBL/GenBank/DDBJ databases">
        <title>YIM 133296 draft genome.</title>
        <authorList>
            <person name="Xiong L."/>
        </authorList>
    </citation>
    <scope>NUCLEOTIDE SEQUENCE [LARGE SCALE GENOMIC DNA]</scope>
    <source>
        <strain evidence="2 3">YIM 133296</strain>
    </source>
</reference>
<organism evidence="2 3">
    <name type="scientific">Luteipulveratus flavus</name>
    <dbReference type="NCBI Taxonomy" id="3031728"/>
    <lineage>
        <taxon>Bacteria</taxon>
        <taxon>Bacillati</taxon>
        <taxon>Actinomycetota</taxon>
        <taxon>Actinomycetes</taxon>
        <taxon>Micrococcales</taxon>
        <taxon>Dermacoccaceae</taxon>
        <taxon>Luteipulveratus</taxon>
    </lineage>
</organism>
<keyword evidence="1 2" id="KW-0418">Kinase</keyword>
<dbReference type="Gene3D" id="1.10.510.10">
    <property type="entry name" value="Transferase(Phosphotransferase) domain 1"/>
    <property type="match status" value="1"/>
</dbReference>
<evidence type="ECO:0000313" key="2">
    <source>
        <dbReference type="EMBL" id="MDF8265986.1"/>
    </source>
</evidence>
<dbReference type="InterPro" id="IPR011009">
    <property type="entry name" value="Kinase-like_dom_sf"/>
</dbReference>
<dbReference type="EMBL" id="JAROAV010000044">
    <property type="protein sequence ID" value="MDF8265986.1"/>
    <property type="molecule type" value="Genomic_DNA"/>
</dbReference>
<dbReference type="PIRSF" id="PIRSF006221">
    <property type="entry name" value="Ketosamine-3-kinase"/>
    <property type="match status" value="1"/>
</dbReference>
<dbReference type="InterPro" id="IPR016477">
    <property type="entry name" value="Fructo-/Ketosamine-3-kinase"/>
</dbReference>
<accession>A0ABT6CB57</accession>
<protein>
    <submittedName>
        <fullName evidence="2">Fructosamine kinase family protein</fullName>
    </submittedName>
</protein>
<keyword evidence="3" id="KW-1185">Reference proteome</keyword>
<dbReference type="RefSeq" id="WP_277193236.1">
    <property type="nucleotide sequence ID" value="NZ_JAROAV010000044.1"/>
</dbReference>
<dbReference type="GO" id="GO:0016301">
    <property type="term" value="F:kinase activity"/>
    <property type="evidence" value="ECO:0007669"/>
    <property type="project" value="UniProtKB-KW"/>
</dbReference>
<comment type="caution">
    <text evidence="2">The sequence shown here is derived from an EMBL/GenBank/DDBJ whole genome shotgun (WGS) entry which is preliminary data.</text>
</comment>
<dbReference type="Gene3D" id="3.30.200.20">
    <property type="entry name" value="Phosphorylase Kinase, domain 1"/>
    <property type="match status" value="1"/>
</dbReference>
<evidence type="ECO:0000313" key="3">
    <source>
        <dbReference type="Proteomes" id="UP001528912"/>
    </source>
</evidence>
<gene>
    <name evidence="2" type="ORF">P4R38_17195</name>
</gene>
<dbReference type="Gene3D" id="1.20.1270.240">
    <property type="match status" value="1"/>
</dbReference>
<comment type="similarity">
    <text evidence="1">Belongs to the fructosamine kinase family.</text>
</comment>
<proteinExistence type="inferred from homology"/>
<dbReference type="PANTHER" id="PTHR12149">
    <property type="entry name" value="FRUCTOSAMINE 3 KINASE-RELATED PROTEIN"/>
    <property type="match status" value="1"/>
</dbReference>
<dbReference type="Pfam" id="PF03881">
    <property type="entry name" value="Fructosamin_kin"/>
    <property type="match status" value="1"/>
</dbReference>
<dbReference type="PANTHER" id="PTHR12149:SF8">
    <property type="entry name" value="PROTEIN-RIBULOSAMINE 3-KINASE"/>
    <property type="match status" value="1"/>
</dbReference>
<keyword evidence="1" id="KW-0808">Transferase</keyword>
<dbReference type="SUPFAM" id="SSF56112">
    <property type="entry name" value="Protein kinase-like (PK-like)"/>
    <property type="match status" value="1"/>
</dbReference>